<dbReference type="Gene3D" id="3.40.190.10">
    <property type="entry name" value="Periplasmic binding protein-like II"/>
    <property type="match status" value="1"/>
</dbReference>
<protein>
    <submittedName>
        <fullName evidence="3">Peptide ABC transporter substrate-binding protein</fullName>
    </submittedName>
</protein>
<feature type="non-terminal residue" evidence="3">
    <location>
        <position position="1"/>
    </location>
</feature>
<comment type="caution">
    <text evidence="3">The sequence shown here is derived from an EMBL/GenBank/DDBJ whole genome shotgun (WGS) entry which is preliminary data.</text>
</comment>
<evidence type="ECO:0000256" key="1">
    <source>
        <dbReference type="SAM" id="MobiDB-lite"/>
    </source>
</evidence>
<feature type="compositionally biased region" description="Polar residues" evidence="1">
    <location>
        <begin position="1"/>
        <end position="13"/>
    </location>
</feature>
<keyword evidence="4" id="KW-1185">Reference proteome</keyword>
<dbReference type="Pfam" id="PF00496">
    <property type="entry name" value="SBP_bac_5"/>
    <property type="match status" value="1"/>
</dbReference>
<organism evidence="3 4">
    <name type="scientific">Arthrobacter deserti</name>
    <dbReference type="NCBI Taxonomy" id="1742687"/>
    <lineage>
        <taxon>Bacteria</taxon>
        <taxon>Bacillati</taxon>
        <taxon>Actinomycetota</taxon>
        <taxon>Actinomycetes</taxon>
        <taxon>Micrococcales</taxon>
        <taxon>Micrococcaceae</taxon>
        <taxon>Arthrobacter</taxon>
    </lineage>
</organism>
<name>A0ABX1JJX7_9MICC</name>
<dbReference type="SUPFAM" id="SSF53850">
    <property type="entry name" value="Periplasmic binding protein-like II"/>
    <property type="match status" value="1"/>
</dbReference>
<dbReference type="EMBL" id="JAAZSR010000028">
    <property type="protein sequence ID" value="NKX49632.1"/>
    <property type="molecule type" value="Genomic_DNA"/>
</dbReference>
<dbReference type="InterPro" id="IPR039424">
    <property type="entry name" value="SBP_5"/>
</dbReference>
<feature type="region of interest" description="Disordered" evidence="1">
    <location>
        <begin position="1"/>
        <end position="26"/>
    </location>
</feature>
<reference evidence="3 4" key="1">
    <citation type="submission" date="2020-04" db="EMBL/GenBank/DDBJ databases">
        <authorList>
            <person name="Liu S."/>
        </authorList>
    </citation>
    <scope>NUCLEOTIDE SEQUENCE [LARGE SCALE GENOMIC DNA]</scope>
    <source>
        <strain evidence="3 4">CGMCC 1.15091</strain>
    </source>
</reference>
<feature type="non-terminal residue" evidence="3">
    <location>
        <position position="61"/>
    </location>
</feature>
<evidence type="ECO:0000313" key="3">
    <source>
        <dbReference type="EMBL" id="NKX49632.1"/>
    </source>
</evidence>
<dbReference type="PANTHER" id="PTHR30290">
    <property type="entry name" value="PERIPLASMIC BINDING COMPONENT OF ABC TRANSPORTER"/>
    <property type="match status" value="1"/>
</dbReference>
<accession>A0ABX1JJX7</accession>
<evidence type="ECO:0000313" key="4">
    <source>
        <dbReference type="Proteomes" id="UP000523795"/>
    </source>
</evidence>
<dbReference type="InterPro" id="IPR000914">
    <property type="entry name" value="SBP_5_dom"/>
</dbReference>
<proteinExistence type="predicted"/>
<sequence>LTSTGVVDRSTITEPLVERNPTTGELEPKLATEWESKDNKAWTFKLREGVTFHDGSDFTAE</sequence>
<gene>
    <name evidence="3" type="ORF">HER39_03375</name>
</gene>
<evidence type="ECO:0000259" key="2">
    <source>
        <dbReference type="Pfam" id="PF00496"/>
    </source>
</evidence>
<dbReference type="Proteomes" id="UP000523795">
    <property type="component" value="Unassembled WGS sequence"/>
</dbReference>
<feature type="domain" description="Solute-binding protein family 5" evidence="2">
    <location>
        <begin position="25"/>
        <end position="61"/>
    </location>
</feature>